<evidence type="ECO:0000313" key="10">
    <source>
        <dbReference type="Proteomes" id="UP000189911"/>
    </source>
</evidence>
<evidence type="ECO:0000313" key="9">
    <source>
        <dbReference type="EMBL" id="SCU86859.1"/>
    </source>
</evidence>
<evidence type="ECO:0000256" key="3">
    <source>
        <dbReference type="ARBA" id="ARBA00023015"/>
    </source>
</evidence>
<feature type="domain" description="Xylanolytic transcriptional activator regulatory" evidence="8">
    <location>
        <begin position="326"/>
        <end position="399"/>
    </location>
</feature>
<dbReference type="GO" id="GO:0006351">
    <property type="term" value="P:DNA-templated transcription"/>
    <property type="evidence" value="ECO:0007669"/>
    <property type="project" value="InterPro"/>
</dbReference>
<accession>A0A1G4JA19</accession>
<keyword evidence="4" id="KW-0238">DNA-binding</keyword>
<dbReference type="CDD" id="cd12148">
    <property type="entry name" value="fungal_TF_MHR"/>
    <property type="match status" value="1"/>
</dbReference>
<gene>
    <name evidence="9" type="ORF">LANO_0C09406G</name>
</gene>
<evidence type="ECO:0000256" key="6">
    <source>
        <dbReference type="ARBA" id="ARBA00023242"/>
    </source>
</evidence>
<dbReference type="GO" id="GO:0005634">
    <property type="term" value="C:nucleus"/>
    <property type="evidence" value="ECO:0007669"/>
    <property type="project" value="UniProtKB-SubCell"/>
</dbReference>
<protein>
    <submittedName>
        <fullName evidence="9">LANO_0C09406g1_1</fullName>
    </submittedName>
</protein>
<keyword evidence="10" id="KW-1185">Reference proteome</keyword>
<keyword evidence="3" id="KW-0805">Transcription regulation</keyword>
<organism evidence="9 10">
    <name type="scientific">Lachancea nothofagi CBS 11611</name>
    <dbReference type="NCBI Taxonomy" id="1266666"/>
    <lineage>
        <taxon>Eukaryota</taxon>
        <taxon>Fungi</taxon>
        <taxon>Dikarya</taxon>
        <taxon>Ascomycota</taxon>
        <taxon>Saccharomycotina</taxon>
        <taxon>Saccharomycetes</taxon>
        <taxon>Saccharomycetales</taxon>
        <taxon>Saccharomycetaceae</taxon>
        <taxon>Lachancea</taxon>
    </lineage>
</organism>
<feature type="compositionally biased region" description="Basic and acidic residues" evidence="7">
    <location>
        <begin position="44"/>
        <end position="55"/>
    </location>
</feature>
<evidence type="ECO:0000259" key="8">
    <source>
        <dbReference type="SMART" id="SM00906"/>
    </source>
</evidence>
<name>A0A1G4JA19_9SACH</name>
<evidence type="ECO:0000256" key="7">
    <source>
        <dbReference type="SAM" id="MobiDB-lite"/>
    </source>
</evidence>
<feature type="compositionally biased region" description="Low complexity" evidence="7">
    <location>
        <begin position="109"/>
        <end position="120"/>
    </location>
</feature>
<dbReference type="Pfam" id="PF04082">
    <property type="entry name" value="Fungal_trans"/>
    <property type="match status" value="1"/>
</dbReference>
<comment type="subcellular location">
    <subcellularLocation>
        <location evidence="1">Nucleus</location>
    </subcellularLocation>
</comment>
<dbReference type="SMART" id="SM00906">
    <property type="entry name" value="Fungal_trans"/>
    <property type="match status" value="1"/>
</dbReference>
<dbReference type="Proteomes" id="UP000189911">
    <property type="component" value="Chromosome C"/>
</dbReference>
<dbReference type="PANTHER" id="PTHR46910">
    <property type="entry name" value="TRANSCRIPTION FACTOR PDR1"/>
    <property type="match status" value="1"/>
</dbReference>
<dbReference type="InterPro" id="IPR050987">
    <property type="entry name" value="AtrR-like"/>
</dbReference>
<dbReference type="AlphaFoldDB" id="A0A1G4JA19"/>
<dbReference type="InterPro" id="IPR007219">
    <property type="entry name" value="XnlR_reg_dom"/>
</dbReference>
<dbReference type="GO" id="GO:0003700">
    <property type="term" value="F:DNA-binding transcription factor activity"/>
    <property type="evidence" value="ECO:0007669"/>
    <property type="project" value="InterPro"/>
</dbReference>
<dbReference type="GO" id="GO:0003677">
    <property type="term" value="F:DNA binding"/>
    <property type="evidence" value="ECO:0007669"/>
    <property type="project" value="UniProtKB-KW"/>
</dbReference>
<feature type="compositionally biased region" description="Basic residues" evidence="7">
    <location>
        <begin position="56"/>
        <end position="71"/>
    </location>
</feature>
<evidence type="ECO:0000256" key="4">
    <source>
        <dbReference type="ARBA" id="ARBA00023125"/>
    </source>
</evidence>
<evidence type="ECO:0000256" key="1">
    <source>
        <dbReference type="ARBA" id="ARBA00004123"/>
    </source>
</evidence>
<evidence type="ECO:0000256" key="5">
    <source>
        <dbReference type="ARBA" id="ARBA00023163"/>
    </source>
</evidence>
<keyword evidence="2" id="KW-0862">Zinc</keyword>
<reference evidence="10" key="1">
    <citation type="submission" date="2016-03" db="EMBL/GenBank/DDBJ databases">
        <authorList>
            <person name="Devillers Hugo."/>
        </authorList>
    </citation>
    <scope>NUCLEOTIDE SEQUENCE [LARGE SCALE GENOMIC DNA]</scope>
</reference>
<evidence type="ECO:0000256" key="2">
    <source>
        <dbReference type="ARBA" id="ARBA00022833"/>
    </source>
</evidence>
<dbReference type="EMBL" id="LT598446">
    <property type="protein sequence ID" value="SCU86859.1"/>
    <property type="molecule type" value="Genomic_DNA"/>
</dbReference>
<feature type="region of interest" description="Disordered" evidence="7">
    <location>
        <begin position="41"/>
        <end position="71"/>
    </location>
</feature>
<keyword evidence="6" id="KW-0539">Nucleus</keyword>
<dbReference type="PANTHER" id="PTHR46910:SF37">
    <property type="entry name" value="ZN(II)2CYS6 TRANSCRIPTION FACTOR (EUROFUNG)"/>
    <property type="match status" value="1"/>
</dbReference>
<dbReference type="GO" id="GO:0008270">
    <property type="term" value="F:zinc ion binding"/>
    <property type="evidence" value="ECO:0007669"/>
    <property type="project" value="InterPro"/>
</dbReference>
<keyword evidence="5" id="KW-0804">Transcription</keyword>
<feature type="region of interest" description="Disordered" evidence="7">
    <location>
        <begin position="96"/>
        <end position="125"/>
    </location>
</feature>
<sequence length="716" mass="80954">MGGHFTDDNVSNEPAMGNKADQFHKILEKIESLESHVTAMVKDFNNRSRPHQEVSKKRKSERAKTARSSKRKIAALSLQRVSSLDLLANVVLQNSDSGKGGSPLSANPSSTSTTGSSGSSDHSEIPGPGTLGDFGVFSSYAILSPKGLEWIKSKSSNCEEETKYLSEWYAQFLQKSRPENLFPVPLGLKPLPNNEILEALLEISQRSGLESLSFVPFKDVSNIYDSYLKGGLRSLKRSHCITLNVAFALVSHFQQHYYKTPIEGMSRLVSDLVQNDEKLREMENIFISNALYHYHQVSILPEGIDTLQAFLCLMSYTDFTGALHASFMMVTLATRLAHDLGLHAEISYEGLTLEESNRRKKIWILCRYFDLKVALILGKPPIVANYDTTASFGFKSTPLEFLAGATLAASADSSYCGLSFAKNLYTLVLKDVGFDKFGGFHTCRLIHIASRVYGQLYAPLTNRNLTKQLRNAQDLLKEMEIFRLSLPEGMRPMDSLNNPSLTELVKNSDLPSAMTRLFIYSIHFSYYMNLIFIQKALFKTQAYMTNIGQSDVIPFYESVKTARTVLSVAIELYELNLASYYRSFQWVINLAFFELFVYTLSKQEISVEFEQDIRLMARLHCDFKRPFETSTGLDIKASTVLRPNLLNNFKYMINVLRKTFLSRFSREVELTEKEKKALEYEHAAAQIPDIPIKTDLNPFIMDGMDFFNVDSNVFSF</sequence>
<dbReference type="OrthoDB" id="2399539at2759"/>
<proteinExistence type="predicted"/>